<name>A0A0M6WEW9_9FIRM</name>
<dbReference type="Proteomes" id="UP000049979">
    <property type="component" value="Unassembled WGS sequence"/>
</dbReference>
<sequence>MDIATTMAAVNYFNMVNTWNMLAMQDTELFTVTENGKEDEMMSGSILDTYIGKDCAVSLFNDMGGIKGKLMDVDAQWVKIETPKKGTQFINRNMIRSVNFENK</sequence>
<evidence type="ECO:0000313" key="2">
    <source>
        <dbReference type="EMBL" id="CUM70929.1"/>
    </source>
</evidence>
<dbReference type="STRING" id="301302.ERS852420_00156"/>
<evidence type="ECO:0000313" key="1">
    <source>
        <dbReference type="EMBL" id="CRL34843.1"/>
    </source>
</evidence>
<reference evidence="4" key="1">
    <citation type="submission" date="2015-05" db="EMBL/GenBank/DDBJ databases">
        <authorList>
            <consortium name="Pathogen Informatics"/>
        </authorList>
    </citation>
    <scope>NUCLEOTIDE SEQUENCE [LARGE SCALE GENOMIC DNA]</scope>
    <source>
        <strain evidence="2 5">2789STDY5608863</strain>
        <strain evidence="4">M72</strain>
    </source>
</reference>
<keyword evidence="4" id="KW-1185">Reference proteome</keyword>
<gene>
    <name evidence="2" type="ORF">ERS852420_00156</name>
    <name evidence="3" type="ORF">GMD30_14555</name>
    <name evidence="1" type="ORF">M72_22301</name>
</gene>
<evidence type="ECO:0000313" key="6">
    <source>
        <dbReference type="Proteomes" id="UP000446657"/>
    </source>
</evidence>
<accession>A0A0M6WEW9</accession>
<evidence type="ECO:0000313" key="4">
    <source>
        <dbReference type="Proteomes" id="UP000049979"/>
    </source>
</evidence>
<reference evidence="1" key="2">
    <citation type="submission" date="2015-05" db="EMBL/GenBank/DDBJ databases">
        <authorList>
            <person name="Wang D.B."/>
            <person name="Wang M."/>
        </authorList>
    </citation>
    <scope>NUCLEOTIDE SEQUENCE [LARGE SCALE GENOMIC DNA]</scope>
    <source>
        <strain evidence="1">M72</strain>
    </source>
</reference>
<dbReference type="Proteomes" id="UP000095495">
    <property type="component" value="Unassembled WGS sequence"/>
</dbReference>
<reference evidence="3 6" key="3">
    <citation type="journal article" date="2019" name="Nat. Med.">
        <title>A library of human gut bacterial isolates paired with longitudinal multiomics data enables mechanistic microbiome research.</title>
        <authorList>
            <person name="Poyet M."/>
            <person name="Groussin M."/>
            <person name="Gibbons S.M."/>
            <person name="Avila-Pacheco J."/>
            <person name="Jiang X."/>
            <person name="Kearney S.M."/>
            <person name="Perrotta A.R."/>
            <person name="Berdy B."/>
            <person name="Zhao S."/>
            <person name="Lieberman T.D."/>
            <person name="Swanson P.K."/>
            <person name="Smith M."/>
            <person name="Roesemann S."/>
            <person name="Alexander J.E."/>
            <person name="Rich S.A."/>
            <person name="Livny J."/>
            <person name="Vlamakis H."/>
            <person name="Clish C."/>
            <person name="Bullock K."/>
            <person name="Deik A."/>
            <person name="Scott J."/>
            <person name="Pierce K.A."/>
            <person name="Xavier R.J."/>
            <person name="Alm E.J."/>
        </authorList>
    </citation>
    <scope>NUCLEOTIDE SEQUENCE [LARGE SCALE GENOMIC DNA]</scope>
    <source>
        <strain evidence="3 6">BIOML-A1</strain>
    </source>
</reference>
<protein>
    <submittedName>
        <fullName evidence="1">Uncharacterized protein</fullName>
    </submittedName>
</protein>
<dbReference type="EMBL" id="CYXV01000001">
    <property type="protein sequence ID" value="CUM70929.1"/>
    <property type="molecule type" value="Genomic_DNA"/>
</dbReference>
<dbReference type="GeneID" id="99747880"/>
<dbReference type="EMBL" id="WNAL01000039">
    <property type="protein sequence ID" value="MTR82873.1"/>
    <property type="molecule type" value="Genomic_DNA"/>
</dbReference>
<evidence type="ECO:0000313" key="5">
    <source>
        <dbReference type="Proteomes" id="UP000095495"/>
    </source>
</evidence>
<evidence type="ECO:0000313" key="3">
    <source>
        <dbReference type="EMBL" id="MTR82873.1"/>
    </source>
</evidence>
<dbReference type="OrthoDB" id="2057839at2"/>
<dbReference type="AlphaFoldDB" id="A0A0M6WEW9"/>
<organism evidence="1 4">
    <name type="scientific">Roseburia faecis</name>
    <dbReference type="NCBI Taxonomy" id="301302"/>
    <lineage>
        <taxon>Bacteria</taxon>
        <taxon>Bacillati</taxon>
        <taxon>Bacillota</taxon>
        <taxon>Clostridia</taxon>
        <taxon>Lachnospirales</taxon>
        <taxon>Lachnospiraceae</taxon>
        <taxon>Roseburia</taxon>
    </lineage>
</organism>
<dbReference type="RefSeq" id="WP_022045930.1">
    <property type="nucleotide sequence ID" value="NZ_CP173697.1"/>
</dbReference>
<dbReference type="EMBL" id="CVRR01000007">
    <property type="protein sequence ID" value="CRL34843.1"/>
    <property type="molecule type" value="Genomic_DNA"/>
</dbReference>
<proteinExistence type="predicted"/>
<dbReference type="Proteomes" id="UP000446657">
    <property type="component" value="Unassembled WGS sequence"/>
</dbReference>